<keyword evidence="4" id="KW-0813">Transport</keyword>
<sequence length="156" mass="18465">MSTYRSEFEALHKLRTRARDAHLARVADALRADTALSEQLTALDVQAQESRQMQLRARGKTIDPRIIMDLERYELVLKTQAASIHQQQQAVREELQKRRQQLAEAEQQVRVIEKLDDRRRERFEQEQARIEQRTMDEIATQQFLRRQSEDTRAAHS</sequence>
<accession>A0A518AKR7</accession>
<keyword evidence="5" id="KW-1003">Cell membrane</keyword>
<keyword evidence="6" id="KW-0145">Chemotaxis</keyword>
<proteinExistence type="inferred from homology"/>
<evidence type="ECO:0000256" key="11">
    <source>
        <dbReference type="SAM" id="Coils"/>
    </source>
</evidence>
<keyword evidence="12" id="KW-0966">Cell projection</keyword>
<evidence type="ECO:0000313" key="12">
    <source>
        <dbReference type="EMBL" id="QDU55317.1"/>
    </source>
</evidence>
<keyword evidence="11" id="KW-0175">Coiled coil</keyword>
<evidence type="ECO:0000256" key="2">
    <source>
        <dbReference type="ARBA" id="ARBA00010004"/>
    </source>
</evidence>
<evidence type="ECO:0000256" key="10">
    <source>
        <dbReference type="ARBA" id="ARBA00023225"/>
    </source>
</evidence>
<feature type="coiled-coil region" evidence="11">
    <location>
        <begin position="85"/>
        <end position="115"/>
    </location>
</feature>
<reference evidence="12 13" key="1">
    <citation type="submission" date="2019-02" db="EMBL/GenBank/DDBJ databases">
        <title>Deep-cultivation of Planctomycetes and their phenomic and genomic characterization uncovers novel biology.</title>
        <authorList>
            <person name="Wiegand S."/>
            <person name="Jogler M."/>
            <person name="Boedeker C."/>
            <person name="Pinto D."/>
            <person name="Vollmers J."/>
            <person name="Rivas-Marin E."/>
            <person name="Kohn T."/>
            <person name="Peeters S.H."/>
            <person name="Heuer A."/>
            <person name="Rast P."/>
            <person name="Oberbeckmann S."/>
            <person name="Bunk B."/>
            <person name="Jeske O."/>
            <person name="Meyerdierks A."/>
            <person name="Storesund J.E."/>
            <person name="Kallscheuer N."/>
            <person name="Luecker S."/>
            <person name="Lage O.M."/>
            <person name="Pohl T."/>
            <person name="Merkel B.J."/>
            <person name="Hornburger P."/>
            <person name="Mueller R.-W."/>
            <person name="Bruemmer F."/>
            <person name="Labrenz M."/>
            <person name="Spormann A.M."/>
            <person name="Op den Camp H."/>
            <person name="Overmann J."/>
            <person name="Amann R."/>
            <person name="Jetten M.S.M."/>
            <person name="Mascher T."/>
            <person name="Medema M.H."/>
            <person name="Devos D.P."/>
            <person name="Kaster A.-K."/>
            <person name="Ovreas L."/>
            <person name="Rohde M."/>
            <person name="Galperin M.Y."/>
            <person name="Jogler C."/>
        </authorList>
    </citation>
    <scope>NUCLEOTIDE SEQUENCE [LARGE SCALE GENOMIC DNA]</scope>
    <source>
        <strain evidence="12 13">Pan181</strain>
    </source>
</reference>
<dbReference type="GO" id="GO:0005886">
    <property type="term" value="C:plasma membrane"/>
    <property type="evidence" value="ECO:0007669"/>
    <property type="project" value="UniProtKB-SubCell"/>
</dbReference>
<dbReference type="GO" id="GO:0009288">
    <property type="term" value="C:bacterial-type flagellum"/>
    <property type="evidence" value="ECO:0007669"/>
    <property type="project" value="InterPro"/>
</dbReference>
<dbReference type="Gene3D" id="1.10.287.1700">
    <property type="match status" value="1"/>
</dbReference>
<dbReference type="EMBL" id="CP036278">
    <property type="protein sequence ID" value="QDU55317.1"/>
    <property type="molecule type" value="Genomic_DNA"/>
</dbReference>
<evidence type="ECO:0000256" key="6">
    <source>
        <dbReference type="ARBA" id="ARBA00022500"/>
    </source>
</evidence>
<organism evidence="12 13">
    <name type="scientific">Aeoliella mucimassa</name>
    <dbReference type="NCBI Taxonomy" id="2527972"/>
    <lineage>
        <taxon>Bacteria</taxon>
        <taxon>Pseudomonadati</taxon>
        <taxon>Planctomycetota</taxon>
        <taxon>Planctomycetia</taxon>
        <taxon>Pirellulales</taxon>
        <taxon>Lacipirellulaceae</taxon>
        <taxon>Aeoliella</taxon>
    </lineage>
</organism>
<protein>
    <recommendedName>
        <fullName evidence="3">Flagellar FliJ protein</fullName>
    </recommendedName>
</protein>
<keyword evidence="8" id="KW-0653">Protein transport</keyword>
<dbReference type="AlphaFoldDB" id="A0A518AKR7"/>
<keyword evidence="9" id="KW-0472">Membrane</keyword>
<comment type="subcellular location">
    <subcellularLocation>
        <location evidence="1">Cell membrane</location>
        <topology evidence="1">Peripheral membrane protein</topology>
        <orientation evidence="1">Cytoplasmic side</orientation>
    </subcellularLocation>
</comment>
<evidence type="ECO:0000256" key="3">
    <source>
        <dbReference type="ARBA" id="ARBA00020392"/>
    </source>
</evidence>
<dbReference type="KEGG" id="amuc:Pan181_15060"/>
<dbReference type="Pfam" id="PF02050">
    <property type="entry name" value="FliJ"/>
    <property type="match status" value="1"/>
</dbReference>
<dbReference type="RefSeq" id="WP_145246187.1">
    <property type="nucleotide sequence ID" value="NZ_CP036278.1"/>
</dbReference>
<evidence type="ECO:0000313" key="13">
    <source>
        <dbReference type="Proteomes" id="UP000315750"/>
    </source>
</evidence>
<dbReference type="GO" id="GO:0044781">
    <property type="term" value="P:bacterial-type flagellum organization"/>
    <property type="evidence" value="ECO:0007669"/>
    <property type="project" value="UniProtKB-KW"/>
</dbReference>
<keyword evidence="12" id="KW-0969">Cilium</keyword>
<dbReference type="InterPro" id="IPR012823">
    <property type="entry name" value="Flagell_FliJ"/>
</dbReference>
<dbReference type="GO" id="GO:0006935">
    <property type="term" value="P:chemotaxis"/>
    <property type="evidence" value="ECO:0007669"/>
    <property type="project" value="UniProtKB-KW"/>
</dbReference>
<evidence type="ECO:0000256" key="4">
    <source>
        <dbReference type="ARBA" id="ARBA00022448"/>
    </source>
</evidence>
<name>A0A518AKR7_9BACT</name>
<keyword evidence="10" id="KW-1006">Bacterial flagellum protein export</keyword>
<keyword evidence="13" id="KW-1185">Reference proteome</keyword>
<gene>
    <name evidence="12" type="ORF">Pan181_15060</name>
</gene>
<evidence type="ECO:0000256" key="9">
    <source>
        <dbReference type="ARBA" id="ARBA00023136"/>
    </source>
</evidence>
<keyword evidence="7" id="KW-1005">Bacterial flagellum biogenesis</keyword>
<evidence type="ECO:0000256" key="5">
    <source>
        <dbReference type="ARBA" id="ARBA00022475"/>
    </source>
</evidence>
<dbReference type="InterPro" id="IPR053716">
    <property type="entry name" value="Flag_assembly_chemotaxis_eff"/>
</dbReference>
<comment type="similarity">
    <text evidence="2">Belongs to the FliJ family.</text>
</comment>
<dbReference type="Proteomes" id="UP000315750">
    <property type="component" value="Chromosome"/>
</dbReference>
<evidence type="ECO:0000256" key="8">
    <source>
        <dbReference type="ARBA" id="ARBA00022927"/>
    </source>
</evidence>
<dbReference type="GO" id="GO:0071973">
    <property type="term" value="P:bacterial-type flagellum-dependent cell motility"/>
    <property type="evidence" value="ECO:0007669"/>
    <property type="project" value="InterPro"/>
</dbReference>
<evidence type="ECO:0000256" key="7">
    <source>
        <dbReference type="ARBA" id="ARBA00022795"/>
    </source>
</evidence>
<dbReference type="GO" id="GO:0015031">
    <property type="term" value="P:protein transport"/>
    <property type="evidence" value="ECO:0007669"/>
    <property type="project" value="UniProtKB-KW"/>
</dbReference>
<evidence type="ECO:0000256" key="1">
    <source>
        <dbReference type="ARBA" id="ARBA00004413"/>
    </source>
</evidence>
<keyword evidence="12" id="KW-0282">Flagellum</keyword>